<sequence length="191" mass="22438">MNMYEIILDIIEKNGPVSFHSICEEMNEMEKMKNARKNPIQVSHVKSVVSRKKDLFSVEDNIVSIREEKELLALVAMIGCYPGPTYKIHVDFAQNRFFFFEWNIDCVSPERKERTIYIGDVEQFKKEIIRLKIWNWERDYQLNSLVLDGTSWSVKLKTKGKVYESEGLQSFPKNWAKFSKAVSQLIGVKFE</sequence>
<evidence type="ECO:0000313" key="1">
    <source>
        <dbReference type="EMBL" id="MDQ0156657.1"/>
    </source>
</evidence>
<organism evidence="1 2">
    <name type="scientific">Anoxybacillus andreesenii</name>
    <dbReference type="NCBI Taxonomy" id="1325932"/>
    <lineage>
        <taxon>Bacteria</taxon>
        <taxon>Bacillati</taxon>
        <taxon>Bacillota</taxon>
        <taxon>Bacilli</taxon>
        <taxon>Bacillales</taxon>
        <taxon>Anoxybacillaceae</taxon>
        <taxon>Anoxybacillus</taxon>
    </lineage>
</organism>
<name>A0ABT9V6U9_9BACL</name>
<dbReference type="EMBL" id="JAUSTU010000014">
    <property type="protein sequence ID" value="MDQ0156657.1"/>
    <property type="molecule type" value="Genomic_DNA"/>
</dbReference>
<dbReference type="Proteomes" id="UP001231362">
    <property type="component" value="Unassembled WGS sequence"/>
</dbReference>
<gene>
    <name evidence="1" type="ORF">J2S07_002978</name>
</gene>
<dbReference type="RefSeq" id="WP_307151163.1">
    <property type="nucleotide sequence ID" value="NZ_JAUSTU010000014.1"/>
</dbReference>
<keyword evidence="2" id="KW-1185">Reference proteome</keyword>
<protein>
    <submittedName>
        <fullName evidence="1">Uncharacterized protein</fullName>
    </submittedName>
</protein>
<evidence type="ECO:0000313" key="2">
    <source>
        <dbReference type="Proteomes" id="UP001231362"/>
    </source>
</evidence>
<accession>A0ABT9V6U9</accession>
<proteinExistence type="predicted"/>
<comment type="caution">
    <text evidence="1">The sequence shown here is derived from an EMBL/GenBank/DDBJ whole genome shotgun (WGS) entry which is preliminary data.</text>
</comment>
<reference evidence="1 2" key="1">
    <citation type="submission" date="2023-07" db="EMBL/GenBank/DDBJ databases">
        <title>Genomic Encyclopedia of Type Strains, Phase IV (KMG-IV): sequencing the most valuable type-strain genomes for metagenomic binning, comparative biology and taxonomic classification.</title>
        <authorList>
            <person name="Goeker M."/>
        </authorList>
    </citation>
    <scope>NUCLEOTIDE SEQUENCE [LARGE SCALE GENOMIC DNA]</scope>
    <source>
        <strain evidence="1 2">DSM 23948</strain>
    </source>
</reference>